<evidence type="ECO:0000256" key="1">
    <source>
        <dbReference type="SAM" id="MobiDB-lite"/>
    </source>
</evidence>
<dbReference type="AlphaFoldDB" id="A0A2A4J6R3"/>
<protein>
    <submittedName>
        <fullName evidence="2">Uncharacterized protein</fullName>
    </submittedName>
</protein>
<feature type="compositionally biased region" description="Basic and acidic residues" evidence="1">
    <location>
        <begin position="33"/>
        <end position="78"/>
    </location>
</feature>
<organism evidence="2">
    <name type="scientific">Heliothis virescens</name>
    <name type="common">Tobacco budworm moth</name>
    <dbReference type="NCBI Taxonomy" id="7102"/>
    <lineage>
        <taxon>Eukaryota</taxon>
        <taxon>Metazoa</taxon>
        <taxon>Ecdysozoa</taxon>
        <taxon>Arthropoda</taxon>
        <taxon>Hexapoda</taxon>
        <taxon>Insecta</taxon>
        <taxon>Pterygota</taxon>
        <taxon>Neoptera</taxon>
        <taxon>Endopterygota</taxon>
        <taxon>Lepidoptera</taxon>
        <taxon>Glossata</taxon>
        <taxon>Ditrysia</taxon>
        <taxon>Noctuoidea</taxon>
        <taxon>Noctuidae</taxon>
        <taxon>Heliothinae</taxon>
        <taxon>Heliothis</taxon>
    </lineage>
</organism>
<gene>
    <name evidence="2" type="ORF">B5V51_5985</name>
</gene>
<accession>A0A2A4J6R3</accession>
<comment type="caution">
    <text evidence="2">The sequence shown here is derived from an EMBL/GenBank/DDBJ whole genome shotgun (WGS) entry which is preliminary data.</text>
</comment>
<feature type="compositionally biased region" description="Basic and acidic residues" evidence="1">
    <location>
        <begin position="13"/>
        <end position="26"/>
    </location>
</feature>
<sequence length="101" mass="11316">MSAVTPGAQGGINREKKEESEDGRGEGRRRRGKGEDGCVERGWKERGELEAYGRDVHTEGGNDSRGKGEKVERRKEAGGRLDQEGWVWWEAGMGVRGREWT</sequence>
<evidence type="ECO:0000313" key="2">
    <source>
        <dbReference type="EMBL" id="PCG67775.1"/>
    </source>
</evidence>
<name>A0A2A4J6R3_HELVI</name>
<feature type="region of interest" description="Disordered" evidence="1">
    <location>
        <begin position="1"/>
        <end position="78"/>
    </location>
</feature>
<proteinExistence type="predicted"/>
<dbReference type="EMBL" id="NWSH01002643">
    <property type="protein sequence ID" value="PCG67775.1"/>
    <property type="molecule type" value="Genomic_DNA"/>
</dbReference>
<reference evidence="2" key="1">
    <citation type="submission" date="2017-09" db="EMBL/GenBank/DDBJ databases">
        <title>Contemporary evolution of a Lepidopteran species, Heliothis virescens, in response to modern agricultural practices.</title>
        <authorList>
            <person name="Fritz M.L."/>
            <person name="Deyonke A.M."/>
            <person name="Papanicolaou A."/>
            <person name="Micinski S."/>
            <person name="Westbrook J."/>
            <person name="Gould F."/>
        </authorList>
    </citation>
    <scope>NUCLEOTIDE SEQUENCE [LARGE SCALE GENOMIC DNA]</scope>
    <source>
        <strain evidence="2">HvINT-</strain>
        <tissue evidence="2">Whole body</tissue>
    </source>
</reference>